<dbReference type="PROSITE" id="PS00675">
    <property type="entry name" value="SIGMA54_INTERACT_1"/>
    <property type="match status" value="1"/>
</dbReference>
<comment type="caution">
    <text evidence="1">The sequence shown here is derived from an EMBL/GenBank/DDBJ whole genome shotgun (WGS) entry which is preliminary data.</text>
</comment>
<evidence type="ECO:0000313" key="2">
    <source>
        <dbReference type="Proteomes" id="UP000663864"/>
    </source>
</evidence>
<proteinExistence type="predicted"/>
<protein>
    <recommendedName>
        <fullName evidence="3">G domain-containing protein</fullName>
    </recommendedName>
</protein>
<sequence>MSDSAAKPKLPMLKVNKRCPSEQEINILLLGQTGVGKTTFINSLANYLVNDIFDEAVHDEMQVIIPTSFHFTDSETFKEKIINIGDKNNYEKINENGQSCTQQCRSFVFPFGKRNLRLIDTPGMGDTRGSQQDNENLFEILTYISHYEHLNGICIFLRPNEERLIITFRLFIKQILHYLHPNASENITFILTNARSTFYTPGSSKKLLQVLINEYRDKYNQEIPFTKNNTFLLDNETFRYLALYKDGIQINNEQIESYKKSWDYTIKEYERLITYICQCPLHAVANTLSLNSAEQLIRKLTRPIAETIRLIQQNIQLAYQYKQNSPKKQTSTAHKLPQNIVNIVPLDRPNLVCKCNQCGCSWHRHMYITYEYQTNLTYVDMSNNSSTKNDDHSFLQLAEDYIDNLQTEQTTINDVYMKLLKFLHINAIHPCNDDIVEYLKLFIREEQLKKNADIHNGDIIDNLTKIMAEYECNIDFFKKALAKQDSIDANDVLKTDEIFIQVGSLYHLHINGQQLRNQINILNAVEEQGVKQREKRIRLPIKAATSRIMHISNDVRKIQLIEKQLLVYEVTDLRQQTSEFLWIQLFNEIIMNLLQIEQIKLRMMDTCRQQQLINEFEANYLSKKVICWYLNTSFIYKLINRSLNIVDIDRLYIFYYFNHNLFENFAHKYRKIVPSTNQTLTVYRTSRINCISNDESISIEKMNIFSKRQTIIQDFIKYICHINGQQNIVIILRRFLYDLTKHDKSKTYFEHLLNDFQNENDDVDFDYSIGRACNCKHEQDIIQSIALLLTHQDVASILSSIGVALHRQKKYNEA</sequence>
<dbReference type="Gene3D" id="3.40.50.300">
    <property type="entry name" value="P-loop containing nucleotide triphosphate hydrolases"/>
    <property type="match status" value="1"/>
</dbReference>
<dbReference type="PANTHER" id="PTHR32046">
    <property type="entry name" value="G DOMAIN-CONTAINING PROTEIN"/>
    <property type="match status" value="1"/>
</dbReference>
<dbReference type="EMBL" id="CAJNOT010006118">
    <property type="protein sequence ID" value="CAF1482562.1"/>
    <property type="molecule type" value="Genomic_DNA"/>
</dbReference>
<organism evidence="1 2">
    <name type="scientific">Rotaria sordida</name>
    <dbReference type="NCBI Taxonomy" id="392033"/>
    <lineage>
        <taxon>Eukaryota</taxon>
        <taxon>Metazoa</taxon>
        <taxon>Spiralia</taxon>
        <taxon>Gnathifera</taxon>
        <taxon>Rotifera</taxon>
        <taxon>Eurotatoria</taxon>
        <taxon>Bdelloidea</taxon>
        <taxon>Philodinida</taxon>
        <taxon>Philodinidae</taxon>
        <taxon>Rotaria</taxon>
    </lineage>
</organism>
<dbReference type="AlphaFoldDB" id="A0A815RU96"/>
<dbReference type="SUPFAM" id="SSF52540">
    <property type="entry name" value="P-loop containing nucleoside triphosphate hydrolases"/>
    <property type="match status" value="2"/>
</dbReference>
<accession>A0A815RU96</accession>
<reference evidence="1" key="1">
    <citation type="submission" date="2021-02" db="EMBL/GenBank/DDBJ databases">
        <authorList>
            <person name="Nowell W R."/>
        </authorList>
    </citation>
    <scope>NUCLEOTIDE SEQUENCE</scope>
</reference>
<evidence type="ECO:0000313" key="1">
    <source>
        <dbReference type="EMBL" id="CAF1482562.1"/>
    </source>
</evidence>
<dbReference type="InterPro" id="IPR027417">
    <property type="entry name" value="P-loop_NTPase"/>
</dbReference>
<name>A0A815RU96_9BILA</name>
<evidence type="ECO:0008006" key="3">
    <source>
        <dbReference type="Google" id="ProtNLM"/>
    </source>
</evidence>
<gene>
    <name evidence="1" type="ORF">ZHD862_LOCUS36630</name>
</gene>
<dbReference type="InterPro" id="IPR025662">
    <property type="entry name" value="Sigma_54_int_dom_ATP-bd_1"/>
</dbReference>
<dbReference type="Proteomes" id="UP000663864">
    <property type="component" value="Unassembled WGS sequence"/>
</dbReference>
<dbReference type="PANTHER" id="PTHR32046:SF11">
    <property type="entry name" value="IMMUNE-ASSOCIATED NUCLEOTIDE-BINDING PROTEIN 10-LIKE"/>
    <property type="match status" value="1"/>
</dbReference>